<evidence type="ECO:0000256" key="5">
    <source>
        <dbReference type="ARBA" id="ARBA00022801"/>
    </source>
</evidence>
<dbReference type="Gene3D" id="1.10.8.60">
    <property type="match status" value="1"/>
</dbReference>
<dbReference type="Pfam" id="PF00004">
    <property type="entry name" value="AAA"/>
    <property type="match status" value="1"/>
</dbReference>
<dbReference type="FunFam" id="1.10.8.60:FF:000001">
    <property type="entry name" value="ATP-dependent zinc metalloprotease FtsH"/>
    <property type="match status" value="1"/>
</dbReference>
<evidence type="ECO:0000256" key="4">
    <source>
        <dbReference type="ARBA" id="ARBA00022741"/>
    </source>
</evidence>
<comment type="similarity">
    <text evidence="2">In the N-terminal section; belongs to the AAA ATPase family.</text>
</comment>
<dbReference type="PANTHER" id="PTHR23076">
    <property type="entry name" value="METALLOPROTEASE M41 FTSH"/>
    <property type="match status" value="1"/>
</dbReference>
<reference evidence="9" key="1">
    <citation type="submission" date="2021-01" db="EMBL/GenBank/DDBJ databases">
        <authorList>
            <person name="Corre E."/>
            <person name="Pelletier E."/>
            <person name="Niang G."/>
            <person name="Scheremetjew M."/>
            <person name="Finn R."/>
            <person name="Kale V."/>
            <person name="Holt S."/>
            <person name="Cochrane G."/>
            <person name="Meng A."/>
            <person name="Brown T."/>
            <person name="Cohen L."/>
        </authorList>
    </citation>
    <scope>NUCLEOTIDE SEQUENCE</scope>
    <source>
        <strain evidence="9">CCMP722</strain>
    </source>
</reference>
<dbReference type="GO" id="GO:0005524">
    <property type="term" value="F:ATP binding"/>
    <property type="evidence" value="ECO:0007669"/>
    <property type="project" value="UniProtKB-KW"/>
</dbReference>
<keyword evidence="7" id="KW-0472">Membrane</keyword>
<gene>
    <name evidence="9" type="ORF">POBO1169_LOCUS13815</name>
</gene>
<dbReference type="SUPFAM" id="SSF52540">
    <property type="entry name" value="P-loop containing nucleoside triphosphate hydrolases"/>
    <property type="match status" value="1"/>
</dbReference>
<evidence type="ECO:0000313" key="9">
    <source>
        <dbReference type="EMBL" id="CAD8677881.1"/>
    </source>
</evidence>
<evidence type="ECO:0000256" key="7">
    <source>
        <dbReference type="SAM" id="Phobius"/>
    </source>
</evidence>
<sequence>MAQATVTQRAFPLRSTSSVRGICSRPGVGSLFERPPRTVQRVARARAARITASTDINFSKKALKRINKGEPKEKDLRAGDGEIYYEQVGAPKDSKMPNWSKFTRMPFGEFIKAVETDKIKSLEVWRDRKNENHEKMWRSHFTGQRAMLNMRDGSTYWADIPLEHLEEVAQSHLQIYGTDVGYHQPPGRDGFTQGDMAWIAIATAGFLFGSIWMGILKKTGIPMDAVQAMEFAQSRSEARKEGQTGVTFKDVAALGSTVEELEEVVAFLKDPKRFNSVGARPPKGLLLEGGPGCGKTLIAKAVAGEAGVPFYSMSGSEFVEIIVGVGAARVRDLFKRARVNAPCLIFVDEIDALGSKRAPALVRGNEEREQTLNQLLTEMDGFTPDTGVIFIGATNRADLLDPALLRPGRFDRKVTVRKPTTQGRADILRVHAKKIKLAADVDLDQLARDLPGLSGAELANVLNEAALCALRRGGGPEEGVTVQDIYSAVDRILQGVQRAALPQHLPVVRRLAGHEVGRAVVAAVLREQTGLLEKVERVSIQPRGDEWTRTVFLRGSDETYSLATRARMLERLQVILAGRAAEEVLYGQPSTHSMTDMQDATTLARRVVTTFGLDEKLSITTFEDLPPTAGMGAVYNMWKKFSGAVEGVDASMKGTDSRRRMQPSGAALNAAHRTSDNLVRAAYQANLDLLNQYKVALEAATDRVLEKQQIEGEELMEIIAANPVSEEKTPELASTS</sequence>
<accession>A0A7S0WQA5</accession>
<dbReference type="InterPro" id="IPR003593">
    <property type="entry name" value="AAA+_ATPase"/>
</dbReference>
<dbReference type="GO" id="GO:0009507">
    <property type="term" value="C:chloroplast"/>
    <property type="evidence" value="ECO:0007669"/>
    <property type="project" value="TreeGrafter"/>
</dbReference>
<evidence type="ECO:0000256" key="1">
    <source>
        <dbReference type="ARBA" id="ARBA00010044"/>
    </source>
</evidence>
<dbReference type="CDD" id="cd19501">
    <property type="entry name" value="RecA-like_FtsH"/>
    <property type="match status" value="1"/>
</dbReference>
<dbReference type="SUPFAM" id="SSF140990">
    <property type="entry name" value="FtsH protease domain-like"/>
    <property type="match status" value="1"/>
</dbReference>
<dbReference type="InterPro" id="IPR000642">
    <property type="entry name" value="Peptidase_M41"/>
</dbReference>
<keyword evidence="5" id="KW-0378">Hydrolase</keyword>
<proteinExistence type="inferred from homology"/>
<name>A0A7S0WQA5_9CHLO</name>
<dbReference type="AlphaFoldDB" id="A0A7S0WQA5"/>
<feature type="transmembrane region" description="Helical" evidence="7">
    <location>
        <begin position="196"/>
        <end position="216"/>
    </location>
</feature>
<keyword evidence="4" id="KW-0547">Nucleotide-binding</keyword>
<dbReference type="Pfam" id="PF17862">
    <property type="entry name" value="AAA_lid_3"/>
    <property type="match status" value="1"/>
</dbReference>
<evidence type="ECO:0000256" key="3">
    <source>
        <dbReference type="ARBA" id="ARBA00022670"/>
    </source>
</evidence>
<dbReference type="GO" id="GO:0004222">
    <property type="term" value="F:metalloendopeptidase activity"/>
    <property type="evidence" value="ECO:0007669"/>
    <property type="project" value="InterPro"/>
</dbReference>
<dbReference type="GO" id="GO:0045037">
    <property type="term" value="P:protein import into chloroplast stroma"/>
    <property type="evidence" value="ECO:0007669"/>
    <property type="project" value="TreeGrafter"/>
</dbReference>
<keyword evidence="7" id="KW-1133">Transmembrane helix</keyword>
<dbReference type="PANTHER" id="PTHR23076:SF111">
    <property type="entry name" value="INACTIVE ATP-DEPENDENT ZINC METALLOPROTEASE FTSHI 1, CHLOROPLASTIC-RELATED"/>
    <property type="match status" value="1"/>
</dbReference>
<dbReference type="Gene3D" id="3.40.50.300">
    <property type="entry name" value="P-loop containing nucleotide triphosphate hydrolases"/>
    <property type="match status" value="1"/>
</dbReference>
<evidence type="ECO:0000256" key="6">
    <source>
        <dbReference type="ARBA" id="ARBA00022840"/>
    </source>
</evidence>
<dbReference type="InterPro" id="IPR041569">
    <property type="entry name" value="AAA_lid_3"/>
</dbReference>
<evidence type="ECO:0000256" key="2">
    <source>
        <dbReference type="ARBA" id="ARBA00010550"/>
    </source>
</evidence>
<comment type="similarity">
    <text evidence="1">In the C-terminal section; belongs to the peptidase M41 family.</text>
</comment>
<dbReference type="InterPro" id="IPR037219">
    <property type="entry name" value="Peptidase_M41-like"/>
</dbReference>
<feature type="domain" description="AAA+ ATPase" evidence="8">
    <location>
        <begin position="281"/>
        <end position="420"/>
    </location>
</feature>
<dbReference type="Pfam" id="PF01434">
    <property type="entry name" value="Peptidase_M41"/>
    <property type="match status" value="1"/>
</dbReference>
<dbReference type="InterPro" id="IPR027417">
    <property type="entry name" value="P-loop_NTPase"/>
</dbReference>
<protein>
    <recommendedName>
        <fullName evidence="8">AAA+ ATPase domain-containing protein</fullName>
    </recommendedName>
</protein>
<dbReference type="Gene3D" id="1.20.58.760">
    <property type="entry name" value="Peptidase M41"/>
    <property type="match status" value="1"/>
</dbReference>
<dbReference type="GO" id="GO:0006508">
    <property type="term" value="P:proteolysis"/>
    <property type="evidence" value="ECO:0007669"/>
    <property type="project" value="UniProtKB-KW"/>
</dbReference>
<dbReference type="GO" id="GO:0004176">
    <property type="term" value="F:ATP-dependent peptidase activity"/>
    <property type="evidence" value="ECO:0007669"/>
    <property type="project" value="InterPro"/>
</dbReference>
<dbReference type="FunFam" id="3.40.50.300:FF:000352">
    <property type="entry name" value="ATP-dependent zinc metalloprotease FTSH 7, chloroplastic"/>
    <property type="match status" value="1"/>
</dbReference>
<dbReference type="InterPro" id="IPR003959">
    <property type="entry name" value="ATPase_AAA_core"/>
</dbReference>
<keyword evidence="3" id="KW-0645">Protease</keyword>
<dbReference type="SMART" id="SM00382">
    <property type="entry name" value="AAA"/>
    <property type="match status" value="1"/>
</dbReference>
<dbReference type="EMBL" id="HBFA01027213">
    <property type="protein sequence ID" value="CAD8677881.1"/>
    <property type="molecule type" value="Transcribed_RNA"/>
</dbReference>
<keyword evidence="7" id="KW-0812">Transmembrane</keyword>
<evidence type="ECO:0000259" key="8">
    <source>
        <dbReference type="SMART" id="SM00382"/>
    </source>
</evidence>
<keyword evidence="6" id="KW-0067">ATP-binding</keyword>
<organism evidence="9">
    <name type="scientific">Pyramimonas obovata</name>
    <dbReference type="NCBI Taxonomy" id="1411642"/>
    <lineage>
        <taxon>Eukaryota</taxon>
        <taxon>Viridiplantae</taxon>
        <taxon>Chlorophyta</taxon>
        <taxon>Pyramimonadophyceae</taxon>
        <taxon>Pyramimonadales</taxon>
        <taxon>Pyramimonadaceae</taxon>
        <taxon>Pyramimonas</taxon>
        <taxon>Pyramimonas incertae sedis</taxon>
    </lineage>
</organism>
<dbReference type="GO" id="GO:0016887">
    <property type="term" value="F:ATP hydrolysis activity"/>
    <property type="evidence" value="ECO:0007669"/>
    <property type="project" value="InterPro"/>
</dbReference>